<dbReference type="RefSeq" id="WP_285999213.1">
    <property type="nucleotide sequence ID" value="NZ_CP127295.1"/>
</dbReference>
<reference evidence="1 2" key="1">
    <citation type="submission" date="2023-06" db="EMBL/GenBank/DDBJ databases">
        <authorList>
            <person name="Oyuntsetseg B."/>
            <person name="Kim S.B."/>
        </authorList>
    </citation>
    <scope>NUCLEOTIDE SEQUENCE [LARGE SCALE GENOMIC DNA]</scope>
    <source>
        <strain evidence="1 2">4-36</strain>
    </source>
</reference>
<sequence length="134" mass="14659">MLKVATGNEPDPAVYSRLNDEWQIAYAAYHMAYREAVADPSRWDLAEKVSFAARRVARLWHELSTVPGLEWWALAALAAASEAMSDAAQEWAILAGQPIAEGSAEQTATGLRAVPVQGRRLHPAPIRPRRGRGA</sequence>
<evidence type="ECO:0000313" key="2">
    <source>
        <dbReference type="Proteomes" id="UP001239397"/>
    </source>
</evidence>
<organism evidence="1 2">
    <name type="scientific">Amycolatopsis mongoliensis</name>
    <dbReference type="NCBI Taxonomy" id="715475"/>
    <lineage>
        <taxon>Bacteria</taxon>
        <taxon>Bacillati</taxon>
        <taxon>Actinomycetota</taxon>
        <taxon>Actinomycetes</taxon>
        <taxon>Pseudonocardiales</taxon>
        <taxon>Pseudonocardiaceae</taxon>
        <taxon>Amycolatopsis</taxon>
    </lineage>
</organism>
<evidence type="ECO:0000313" key="1">
    <source>
        <dbReference type="EMBL" id="WIY02806.1"/>
    </source>
</evidence>
<dbReference type="KEGG" id="amog:QRX60_02705"/>
<dbReference type="Proteomes" id="UP001239397">
    <property type="component" value="Chromosome"/>
</dbReference>
<name>A0A9Y2NEJ3_9PSEU</name>
<proteinExistence type="predicted"/>
<dbReference type="AlphaFoldDB" id="A0A9Y2NEJ3"/>
<protein>
    <submittedName>
        <fullName evidence="1">Uncharacterized protein</fullName>
    </submittedName>
</protein>
<dbReference type="EMBL" id="CP127295">
    <property type="protein sequence ID" value="WIY02806.1"/>
    <property type="molecule type" value="Genomic_DNA"/>
</dbReference>
<keyword evidence="2" id="KW-1185">Reference proteome</keyword>
<gene>
    <name evidence="1" type="ORF">QRX60_02705</name>
</gene>
<accession>A0A9Y2NEJ3</accession>